<dbReference type="SUPFAM" id="SSF141571">
    <property type="entry name" value="Pentapeptide repeat-like"/>
    <property type="match status" value="1"/>
</dbReference>
<keyword evidence="1" id="KW-0472">Membrane</keyword>
<protein>
    <submittedName>
        <fullName evidence="2">Pentapeptide repeat-containing protein</fullName>
    </submittedName>
</protein>
<evidence type="ECO:0000256" key="1">
    <source>
        <dbReference type="SAM" id="Phobius"/>
    </source>
</evidence>
<dbReference type="EMBL" id="JACXAE010000099">
    <property type="protein sequence ID" value="MBD2776904.1"/>
    <property type="molecule type" value="Genomic_DNA"/>
</dbReference>
<accession>A0A8J6XJ18</accession>
<dbReference type="InterPro" id="IPR001646">
    <property type="entry name" value="5peptide_repeat"/>
</dbReference>
<dbReference type="RefSeq" id="WP_190835975.1">
    <property type="nucleotide sequence ID" value="NZ_CAWPPI010000099.1"/>
</dbReference>
<proteinExistence type="predicted"/>
<feature type="transmembrane region" description="Helical" evidence="1">
    <location>
        <begin position="184"/>
        <end position="206"/>
    </location>
</feature>
<feature type="transmembrane region" description="Helical" evidence="1">
    <location>
        <begin position="61"/>
        <end position="84"/>
    </location>
</feature>
<gene>
    <name evidence="2" type="ORF">ICL16_33855</name>
</gene>
<feature type="transmembrane region" description="Helical" evidence="1">
    <location>
        <begin position="96"/>
        <end position="116"/>
    </location>
</feature>
<dbReference type="Proteomes" id="UP000629098">
    <property type="component" value="Unassembled WGS sequence"/>
</dbReference>
<feature type="transmembrane region" description="Helical" evidence="1">
    <location>
        <begin position="212"/>
        <end position="234"/>
    </location>
</feature>
<evidence type="ECO:0000313" key="2">
    <source>
        <dbReference type="EMBL" id="MBD2776904.1"/>
    </source>
</evidence>
<dbReference type="Pfam" id="PF00805">
    <property type="entry name" value="Pentapeptide"/>
    <property type="match status" value="1"/>
</dbReference>
<sequence>MNTSHPLNFAHQDLRNRSFQGKNLNGADFSGADIRGCDFSNASLQGANFQGVRAGQNREKFIVLLVVAVVVAIAQAYAISYMIFGVLGQTPEDPAWVYSQALIISMSIAGVSSAISSLMRSKSILQRIAITVSGSASGALLGFFYGGSAAGGENAQIASASALMGAVVIALASFYFTKVLAVPIAVAGSIAAYGLAFFISTVASAYLSTNNFVWGIVWSTLSLGAIVLTIISLIQALKIMTSSCVTNFRGADLTKAKFDTNFVGAIGYQ</sequence>
<organism evidence="2 3">
    <name type="scientific">Iningainema tapete BLCC-T55</name>
    <dbReference type="NCBI Taxonomy" id="2748662"/>
    <lineage>
        <taxon>Bacteria</taxon>
        <taxon>Bacillati</taxon>
        <taxon>Cyanobacteriota</taxon>
        <taxon>Cyanophyceae</taxon>
        <taxon>Nostocales</taxon>
        <taxon>Scytonemataceae</taxon>
        <taxon>Iningainema tapete</taxon>
    </lineage>
</organism>
<feature type="transmembrane region" description="Helical" evidence="1">
    <location>
        <begin position="128"/>
        <end position="145"/>
    </location>
</feature>
<name>A0A8J6XJ18_9CYAN</name>
<keyword evidence="1" id="KW-0812">Transmembrane</keyword>
<feature type="transmembrane region" description="Helical" evidence="1">
    <location>
        <begin position="157"/>
        <end position="177"/>
    </location>
</feature>
<reference evidence="2" key="1">
    <citation type="submission" date="2020-09" db="EMBL/GenBank/DDBJ databases">
        <title>Iningainema tapete sp. nov. (Scytonemataceae, Cyanobacteria) from greenhouses in central Florida (USA) produces two types of nodularin with biosynthetic potential for microcystin-LR and anabaenopeptins.</title>
        <authorList>
            <person name="Berthold D.E."/>
            <person name="Lefler F.W."/>
            <person name="Huang I.-S."/>
            <person name="Abdulla H."/>
            <person name="Zimba P.V."/>
            <person name="Laughinghouse H.D. IV."/>
        </authorList>
    </citation>
    <scope>NUCLEOTIDE SEQUENCE</scope>
    <source>
        <strain evidence="2">BLCCT55</strain>
    </source>
</reference>
<dbReference type="Gene3D" id="2.160.20.80">
    <property type="entry name" value="E3 ubiquitin-protein ligase SopA"/>
    <property type="match status" value="1"/>
</dbReference>
<comment type="caution">
    <text evidence="2">The sequence shown here is derived from an EMBL/GenBank/DDBJ whole genome shotgun (WGS) entry which is preliminary data.</text>
</comment>
<keyword evidence="1" id="KW-1133">Transmembrane helix</keyword>
<evidence type="ECO:0000313" key="3">
    <source>
        <dbReference type="Proteomes" id="UP000629098"/>
    </source>
</evidence>
<keyword evidence="3" id="KW-1185">Reference proteome</keyword>
<dbReference type="AlphaFoldDB" id="A0A8J6XJ18"/>